<organism evidence="7 8">
    <name type="scientific">Chryseobacterium viscerum</name>
    <dbReference type="NCBI Taxonomy" id="1037377"/>
    <lineage>
        <taxon>Bacteria</taxon>
        <taxon>Pseudomonadati</taxon>
        <taxon>Bacteroidota</taxon>
        <taxon>Flavobacteriia</taxon>
        <taxon>Flavobacteriales</taxon>
        <taxon>Weeksellaceae</taxon>
        <taxon>Chryseobacterium group</taxon>
        <taxon>Chryseobacterium</taxon>
    </lineage>
</organism>
<comment type="caution">
    <text evidence="7">The sequence shown here is derived from an EMBL/GenBank/DDBJ whole genome shotgun (WGS) entry which is preliminary data.</text>
</comment>
<keyword evidence="3" id="KW-0677">Repeat</keyword>
<dbReference type="InterPro" id="IPR003961">
    <property type="entry name" value="FN3_dom"/>
</dbReference>
<dbReference type="GO" id="GO:0005085">
    <property type="term" value="F:guanyl-nucleotide exchange factor activity"/>
    <property type="evidence" value="ECO:0007669"/>
    <property type="project" value="TreeGrafter"/>
</dbReference>
<dbReference type="Pfam" id="PF18962">
    <property type="entry name" value="Por_Secre_tail"/>
    <property type="match status" value="1"/>
</dbReference>
<dbReference type="CDD" id="cd00063">
    <property type="entry name" value="FN3"/>
    <property type="match status" value="1"/>
</dbReference>
<feature type="chain" id="PRO_5016295833" description="Fibronectin type-III domain-containing protein" evidence="5">
    <location>
        <begin position="22"/>
        <end position="1160"/>
    </location>
</feature>
<dbReference type="Gene3D" id="2.130.10.30">
    <property type="entry name" value="Regulator of chromosome condensation 1/beta-lactamase-inhibitor protein II"/>
    <property type="match status" value="4"/>
</dbReference>
<dbReference type="Proteomes" id="UP000236413">
    <property type="component" value="Unassembled WGS sequence"/>
</dbReference>
<proteinExistence type="predicted"/>
<dbReference type="InterPro" id="IPR051553">
    <property type="entry name" value="Ran_GTPase-activating"/>
</dbReference>
<evidence type="ECO:0000313" key="7">
    <source>
        <dbReference type="EMBL" id="PWN64248.1"/>
    </source>
</evidence>
<evidence type="ECO:0000313" key="8">
    <source>
        <dbReference type="Proteomes" id="UP000236413"/>
    </source>
</evidence>
<dbReference type="Pfam" id="PF00415">
    <property type="entry name" value="RCC1"/>
    <property type="match status" value="2"/>
</dbReference>
<dbReference type="InterPro" id="IPR026444">
    <property type="entry name" value="Secre_tail"/>
</dbReference>
<dbReference type="SUPFAM" id="SSF50985">
    <property type="entry name" value="RCC1/BLIP-II"/>
    <property type="match status" value="2"/>
</dbReference>
<dbReference type="PROSITE" id="PS50012">
    <property type="entry name" value="RCC1_3"/>
    <property type="match status" value="12"/>
</dbReference>
<dbReference type="InterPro" id="IPR000408">
    <property type="entry name" value="Reg_chr_condens"/>
</dbReference>
<evidence type="ECO:0000256" key="1">
    <source>
        <dbReference type="ARBA" id="ARBA00022658"/>
    </source>
</evidence>
<dbReference type="GO" id="GO:0005737">
    <property type="term" value="C:cytoplasm"/>
    <property type="evidence" value="ECO:0007669"/>
    <property type="project" value="TreeGrafter"/>
</dbReference>
<dbReference type="RefSeq" id="WP_109738079.1">
    <property type="nucleotide sequence ID" value="NZ_PPEG02000002.1"/>
</dbReference>
<dbReference type="PROSITE" id="PS50853">
    <property type="entry name" value="FN3"/>
    <property type="match status" value="1"/>
</dbReference>
<evidence type="ECO:0000256" key="2">
    <source>
        <dbReference type="ARBA" id="ARBA00022729"/>
    </source>
</evidence>
<evidence type="ECO:0000256" key="4">
    <source>
        <dbReference type="SAM" id="MobiDB-lite"/>
    </source>
</evidence>
<evidence type="ECO:0000256" key="5">
    <source>
        <dbReference type="SAM" id="SignalP"/>
    </source>
</evidence>
<feature type="signal peptide" evidence="5">
    <location>
        <begin position="1"/>
        <end position="21"/>
    </location>
</feature>
<dbReference type="AlphaFoldDB" id="A0A316WZ28"/>
<protein>
    <recommendedName>
        <fullName evidence="6">Fibronectin type-III domain-containing protein</fullName>
    </recommendedName>
</protein>
<dbReference type="PANTHER" id="PTHR45982">
    <property type="entry name" value="REGULATOR OF CHROMOSOME CONDENSATION"/>
    <property type="match status" value="1"/>
</dbReference>
<name>A0A316WZ28_9FLAO</name>
<feature type="region of interest" description="Disordered" evidence="4">
    <location>
        <begin position="541"/>
        <end position="561"/>
    </location>
</feature>
<keyword evidence="1" id="KW-0344">Guanine-nucleotide releasing factor</keyword>
<dbReference type="SUPFAM" id="SSF49265">
    <property type="entry name" value="Fibronectin type III"/>
    <property type="match status" value="1"/>
</dbReference>
<evidence type="ECO:0000256" key="3">
    <source>
        <dbReference type="ARBA" id="ARBA00022737"/>
    </source>
</evidence>
<dbReference type="EMBL" id="PPEG02000002">
    <property type="protein sequence ID" value="PWN64248.1"/>
    <property type="molecule type" value="Genomic_DNA"/>
</dbReference>
<evidence type="ECO:0000259" key="6">
    <source>
        <dbReference type="PROSITE" id="PS50853"/>
    </source>
</evidence>
<dbReference type="PRINTS" id="PR00633">
    <property type="entry name" value="RCCNDNSATION"/>
</dbReference>
<dbReference type="InterPro" id="IPR009091">
    <property type="entry name" value="RCC1/BLIP-II"/>
</dbReference>
<dbReference type="Pfam" id="PF25390">
    <property type="entry name" value="WD40_RLD"/>
    <property type="match status" value="2"/>
</dbReference>
<keyword evidence="2 5" id="KW-0732">Signal</keyword>
<dbReference type="InterPro" id="IPR058923">
    <property type="entry name" value="RCC1-like_dom"/>
</dbReference>
<accession>A0A316WZ28</accession>
<dbReference type="InterPro" id="IPR036116">
    <property type="entry name" value="FN3_sf"/>
</dbReference>
<dbReference type="NCBIfam" id="TIGR04183">
    <property type="entry name" value="Por_Secre_tail"/>
    <property type="match status" value="1"/>
</dbReference>
<gene>
    <name evidence="7" type="ORF">C1634_006530</name>
</gene>
<reference evidence="7 8" key="1">
    <citation type="submission" date="2018-04" db="EMBL/GenBank/DDBJ databases">
        <title>Chryseobacterium oncorhynchi 701B-08T from rainbow trout, and Chryseobacterium viscerum 687B-08T from diseased fish.</title>
        <authorList>
            <person name="Jeong J.-J."/>
            <person name="Lee Y.J."/>
            <person name="Pathiraja D."/>
            <person name="Park B."/>
            <person name="Choi I.-G."/>
            <person name="Kim K.D."/>
        </authorList>
    </citation>
    <scope>NUCLEOTIDE SEQUENCE [LARGE SCALE GENOMIC DNA]</scope>
    <source>
        <strain evidence="7 8">687B-08</strain>
    </source>
</reference>
<dbReference type="PROSITE" id="PS00626">
    <property type="entry name" value="RCC1_2"/>
    <property type="match status" value="2"/>
</dbReference>
<dbReference type="PANTHER" id="PTHR45982:SF1">
    <property type="entry name" value="REGULATOR OF CHROMOSOME CONDENSATION"/>
    <property type="match status" value="1"/>
</dbReference>
<sequence>MKNYIYSIIALLMVMLCPAQVLVSQAEYFWDIDPGTGNGTPVWAADGTFDNVVEQLSKTDIATPGSGLHKFSIRVKDNTGVWGPVFTNIIDVQSNQTSAVIAVSQAEYFWDTDPGAGNGNPVLAADGTFDSVIEQLNASGVATPGSGLHKFSIRIKDNMGVWGPVFTNVINIQQPSASPIITVSQAEYFWDTDPGAGNGTALLAADTNFDTSFEQLADAGIALPANGLHVFNVRIKDNTGVWGPVFRNVIDVQTTAFTGCWQSLITRGDHSVGIKTDGTLWAWGSNTSGQLGDGTTYVKLVPIQVGTSADWKSIYVGNRHTLAIKTNGTLWAWGNNASGQLGDGTLTSKTVPTQIGTATDWQSLGGGAEHSVGIKTDGTLWAWGGNGNGQLGDGTTVSKNIPTQIGTAANWKSIRAANYQTLAIKTDGTLWGWGINNYGQLGDGTSVSKNTPTQIGSATNWKSIDTGVQHSIGIKTDGTLWTWGNNSNGQLGDGTTISKNTQIQVGTATNWQTATVGNSFTFATRTDGTLWSWGSNNFGQLGTGTTGGSTTSPTQVDSSSDNKQVFAGENHILVQKFDSFLKVCGRNDSWQLGDGTKVNKNTFISTACPGYCIPPTPVSSANITSATATLNWTAATVAPGQGYVYLYSTSPTVGGIQGGVPSTSTTANLTNLLPDTTYYWWVGSNCGFSPYIWMPGGSFTTLPTTATGCWQSVSGGVDFSMALKTDGTLWAWGNNYEGELGDGTTINRNTPTQIGTENNWVKIATGPYFSAGMKANGSIWTWGENSRGQLGDGTTTTRTVPTQVGTATGWLDIATGEKQTFAIQSDGTLWAWGYNNRGQLGDGTLINKSIPVQIGTATDWVSIASGGYHTLAIKSDGTLWAWGDNNYGQLGDGSTVAVSSPTQIGTATNWKSVTAGTNHSIALKTDGMLWTWGNNGSGQLGDGTTNRKNIPTQVGTEANWQSVKTGMYGSTLAIKTDGTLWAWGYNGWGQLGDGTETSASTPMRIGNATDWQSIAAGANNTFAINANGFLAISGYNFKGQIGDGTNAIKRIFTPVACGTSNGTITKVSTSAKGSLAVDEITAKADQLKVYPNPVQDILTISFDQKILSVAVYNAAGQQILTKAINDTKGTIDVSGLASGAYLVKVNAANDVVKTVKVIKR</sequence>
<feature type="domain" description="Fibronectin type-III" evidence="6">
    <location>
        <begin position="614"/>
        <end position="704"/>
    </location>
</feature>